<proteinExistence type="predicted"/>
<evidence type="ECO:0000313" key="4">
    <source>
        <dbReference type="Proteomes" id="UP000075714"/>
    </source>
</evidence>
<evidence type="ECO:0000313" key="3">
    <source>
        <dbReference type="EMBL" id="KXZ42841.1"/>
    </source>
</evidence>
<keyword evidence="4" id="KW-1185">Reference proteome</keyword>
<feature type="compositionally biased region" description="Basic and acidic residues" evidence="2">
    <location>
        <begin position="329"/>
        <end position="338"/>
    </location>
</feature>
<keyword evidence="1" id="KW-0175">Coiled coil</keyword>
<sequence length="399" mass="43077">MTSCMVACVVVDSRAGDEPAKVTRASAERRKQQQDAALELLASRLAPVLAGHVREELRTAMEAQLSAFRTIVDAACSVASTAGARAEGAEARAEAAERAAADAAEARRSLELEVVQLRTKLAYLGRGLDRREEPLRACADELDGEALWERLNELAGEKVLGEQAEERLEELVEERLMHEAVQEQLHEAIEERLCEAVEERLEEMVEDRLEERVEERLQEMIEERAEAQAEVLAGGIGGRGEDGRAGGAVAAALAAAEERARAAEAALQSQTAAREALQERVAQLEARLQAQPAKAAESRRRGAAPDDLVLGPVLSAARVKKGLLVTRGPDWDDGKASGEDGAPVDGGPGGRGEVVGVQKLPGGGRRVWVRWLATQQLRAYWVRARGEPGVRRLRLAKLG</sequence>
<dbReference type="EMBL" id="LSYV01000115">
    <property type="protein sequence ID" value="KXZ42841.1"/>
    <property type="molecule type" value="Genomic_DNA"/>
</dbReference>
<evidence type="ECO:0000256" key="2">
    <source>
        <dbReference type="SAM" id="MobiDB-lite"/>
    </source>
</evidence>
<dbReference type="AlphaFoldDB" id="A0A150FZ07"/>
<accession>A0A150FZ07</accession>
<organism evidence="3 4">
    <name type="scientific">Gonium pectorale</name>
    <name type="common">Green alga</name>
    <dbReference type="NCBI Taxonomy" id="33097"/>
    <lineage>
        <taxon>Eukaryota</taxon>
        <taxon>Viridiplantae</taxon>
        <taxon>Chlorophyta</taxon>
        <taxon>core chlorophytes</taxon>
        <taxon>Chlorophyceae</taxon>
        <taxon>CS clade</taxon>
        <taxon>Chlamydomonadales</taxon>
        <taxon>Volvocaceae</taxon>
        <taxon>Gonium</taxon>
    </lineage>
</organism>
<feature type="coiled-coil region" evidence="1">
    <location>
        <begin position="86"/>
        <end position="120"/>
    </location>
</feature>
<reference evidence="4" key="1">
    <citation type="journal article" date="2016" name="Nat. Commun.">
        <title>The Gonium pectorale genome demonstrates co-option of cell cycle regulation during the evolution of multicellularity.</title>
        <authorList>
            <person name="Hanschen E.R."/>
            <person name="Marriage T.N."/>
            <person name="Ferris P.J."/>
            <person name="Hamaji T."/>
            <person name="Toyoda A."/>
            <person name="Fujiyama A."/>
            <person name="Neme R."/>
            <person name="Noguchi H."/>
            <person name="Minakuchi Y."/>
            <person name="Suzuki M."/>
            <person name="Kawai-Toyooka H."/>
            <person name="Smith D.R."/>
            <person name="Sparks H."/>
            <person name="Anderson J."/>
            <person name="Bakaric R."/>
            <person name="Luria V."/>
            <person name="Karger A."/>
            <person name="Kirschner M.W."/>
            <person name="Durand P.M."/>
            <person name="Michod R.E."/>
            <person name="Nozaki H."/>
            <person name="Olson B.J."/>
        </authorList>
    </citation>
    <scope>NUCLEOTIDE SEQUENCE [LARGE SCALE GENOMIC DNA]</scope>
    <source>
        <strain evidence="4">NIES-2863</strain>
    </source>
</reference>
<gene>
    <name evidence="3" type="ORF">GPECTOR_115g335</name>
</gene>
<evidence type="ECO:0000256" key="1">
    <source>
        <dbReference type="SAM" id="Coils"/>
    </source>
</evidence>
<feature type="compositionally biased region" description="Gly residues" evidence="2">
    <location>
        <begin position="344"/>
        <end position="353"/>
    </location>
</feature>
<feature type="region of interest" description="Disordered" evidence="2">
    <location>
        <begin position="327"/>
        <end position="357"/>
    </location>
</feature>
<name>A0A150FZ07_GONPE</name>
<dbReference type="Proteomes" id="UP000075714">
    <property type="component" value="Unassembled WGS sequence"/>
</dbReference>
<comment type="caution">
    <text evidence="3">The sequence shown here is derived from an EMBL/GenBank/DDBJ whole genome shotgun (WGS) entry which is preliminary data.</text>
</comment>
<feature type="coiled-coil region" evidence="1">
    <location>
        <begin position="154"/>
        <end position="294"/>
    </location>
</feature>
<protein>
    <submittedName>
        <fullName evidence="3">Uncharacterized protein</fullName>
    </submittedName>
</protein>